<keyword evidence="2" id="KW-0813">Transport</keyword>
<dbReference type="STRING" id="283909.R7V1F4"/>
<feature type="transmembrane region" description="Helical" evidence="9">
    <location>
        <begin position="71"/>
        <end position="92"/>
    </location>
</feature>
<dbReference type="PIRSF" id="PIRSF023381">
    <property type="entry name" value="MannP-dilichol_defect-1p"/>
    <property type="match status" value="1"/>
</dbReference>
<keyword evidence="5 8" id="KW-1133">Transmembrane helix</keyword>
<evidence type="ECO:0000313" key="11">
    <source>
        <dbReference type="EnsemblMetazoa" id="CapteP162655"/>
    </source>
</evidence>
<dbReference type="EMBL" id="AMQN01005419">
    <property type="status" value="NOT_ANNOTATED_CDS"/>
    <property type="molecule type" value="Genomic_DNA"/>
</dbReference>
<dbReference type="Proteomes" id="UP000014760">
    <property type="component" value="Unassembled WGS sequence"/>
</dbReference>
<protein>
    <recommendedName>
        <fullName evidence="8">Mannose-P-dolichol utilization defect 1 protein homolog</fullName>
    </recommendedName>
</protein>
<evidence type="ECO:0000256" key="4">
    <source>
        <dbReference type="ARBA" id="ARBA00022737"/>
    </source>
</evidence>
<dbReference type="FunCoup" id="R7V1F4">
    <property type="interactions" value="779"/>
</dbReference>
<comment type="similarity">
    <text evidence="7 8">Belongs to the MPDU1 (TC 2.A.43.3) family.</text>
</comment>
<evidence type="ECO:0000256" key="7">
    <source>
        <dbReference type="ARBA" id="ARBA00038475"/>
    </source>
</evidence>
<dbReference type="HOGENOM" id="CLU_053568_2_0_1"/>
<dbReference type="EMBL" id="AMQN01005418">
    <property type="status" value="NOT_ANNOTATED_CDS"/>
    <property type="molecule type" value="Genomic_DNA"/>
</dbReference>
<reference evidence="12" key="1">
    <citation type="submission" date="2012-12" db="EMBL/GenBank/DDBJ databases">
        <authorList>
            <person name="Hellsten U."/>
            <person name="Grimwood J."/>
            <person name="Chapman J.A."/>
            <person name="Shapiro H."/>
            <person name="Aerts A."/>
            <person name="Otillar R.P."/>
            <person name="Terry A.Y."/>
            <person name="Boore J.L."/>
            <person name="Simakov O."/>
            <person name="Marletaz F."/>
            <person name="Cho S.-J."/>
            <person name="Edsinger-Gonzales E."/>
            <person name="Havlak P."/>
            <person name="Kuo D.-H."/>
            <person name="Larsson T."/>
            <person name="Lv J."/>
            <person name="Arendt D."/>
            <person name="Savage R."/>
            <person name="Osoegawa K."/>
            <person name="de Jong P."/>
            <person name="Lindberg D.R."/>
            <person name="Seaver E.C."/>
            <person name="Weisblat D.A."/>
            <person name="Putnam N.H."/>
            <person name="Grigoriev I.V."/>
            <person name="Rokhsar D.S."/>
        </authorList>
    </citation>
    <scope>NUCLEOTIDE SEQUENCE</scope>
    <source>
        <strain evidence="12">I ESC-2004</strain>
    </source>
</reference>
<evidence type="ECO:0000256" key="1">
    <source>
        <dbReference type="ARBA" id="ARBA00004141"/>
    </source>
</evidence>
<dbReference type="SMART" id="SM00679">
    <property type="entry name" value="CTNS"/>
    <property type="match status" value="2"/>
</dbReference>
<dbReference type="EnsemblMetazoa" id="CapteT162655">
    <property type="protein sequence ID" value="CapteP162655"/>
    <property type="gene ID" value="CapteG162655"/>
</dbReference>
<name>R7V1F4_CAPTE</name>
<comment type="subcellular location">
    <subcellularLocation>
        <location evidence="1 8">Membrane</location>
        <topology evidence="1 8">Multi-pass membrane protein</topology>
    </subcellularLocation>
</comment>
<keyword evidence="4" id="KW-0677">Repeat</keyword>
<dbReference type="GO" id="GO:0016020">
    <property type="term" value="C:membrane"/>
    <property type="evidence" value="ECO:0007669"/>
    <property type="project" value="UniProtKB-SubCell"/>
</dbReference>
<dbReference type="FunFam" id="1.20.1280.290:FF:000006">
    <property type="entry name" value="mannose-P-dolichol utilization defect 1 protein"/>
    <property type="match status" value="1"/>
</dbReference>
<keyword evidence="12" id="KW-1185">Reference proteome</keyword>
<evidence type="ECO:0000256" key="2">
    <source>
        <dbReference type="ARBA" id="ARBA00022448"/>
    </source>
</evidence>
<dbReference type="Gene3D" id="1.20.1280.290">
    <property type="match status" value="2"/>
</dbReference>
<reference evidence="10 12" key="2">
    <citation type="journal article" date="2013" name="Nature">
        <title>Insights into bilaterian evolution from three spiralian genomes.</title>
        <authorList>
            <person name="Simakov O."/>
            <person name="Marletaz F."/>
            <person name="Cho S.J."/>
            <person name="Edsinger-Gonzales E."/>
            <person name="Havlak P."/>
            <person name="Hellsten U."/>
            <person name="Kuo D.H."/>
            <person name="Larsson T."/>
            <person name="Lv J."/>
            <person name="Arendt D."/>
            <person name="Savage R."/>
            <person name="Osoegawa K."/>
            <person name="de Jong P."/>
            <person name="Grimwood J."/>
            <person name="Chapman J.A."/>
            <person name="Shapiro H."/>
            <person name="Aerts A."/>
            <person name="Otillar R.P."/>
            <person name="Terry A.Y."/>
            <person name="Boore J.L."/>
            <person name="Grigoriev I.V."/>
            <person name="Lindberg D.R."/>
            <person name="Seaver E.C."/>
            <person name="Weisblat D.A."/>
            <person name="Putnam N.H."/>
            <person name="Rokhsar D.S."/>
        </authorList>
    </citation>
    <scope>NUCLEOTIDE SEQUENCE</scope>
    <source>
        <strain evidence="10 12">I ESC-2004</strain>
    </source>
</reference>
<keyword evidence="3 8" id="KW-0812">Transmembrane</keyword>
<feature type="transmembrane region" description="Helical" evidence="9">
    <location>
        <begin position="180"/>
        <end position="199"/>
    </location>
</feature>
<keyword evidence="6 8" id="KW-0472">Membrane</keyword>
<dbReference type="Pfam" id="PF04193">
    <property type="entry name" value="PQ-loop"/>
    <property type="match status" value="2"/>
</dbReference>
<evidence type="ECO:0000313" key="12">
    <source>
        <dbReference type="Proteomes" id="UP000014760"/>
    </source>
</evidence>
<dbReference type="InterPro" id="IPR016817">
    <property type="entry name" value="MannP-dilichol_defect-1"/>
</dbReference>
<dbReference type="OMA" id="LQVLYYW"/>
<dbReference type="OrthoDB" id="271506at2759"/>
<evidence type="ECO:0000256" key="6">
    <source>
        <dbReference type="ARBA" id="ARBA00023136"/>
    </source>
</evidence>
<evidence type="ECO:0000256" key="9">
    <source>
        <dbReference type="SAM" id="Phobius"/>
    </source>
</evidence>
<evidence type="ECO:0000256" key="8">
    <source>
        <dbReference type="PIRNR" id="PIRNR023381"/>
    </source>
</evidence>
<feature type="transmembrane region" description="Helical" evidence="9">
    <location>
        <begin position="104"/>
        <end position="120"/>
    </location>
</feature>
<evidence type="ECO:0000256" key="3">
    <source>
        <dbReference type="ARBA" id="ARBA00022692"/>
    </source>
</evidence>
<dbReference type="EMBL" id="KB296008">
    <property type="protein sequence ID" value="ELU12384.1"/>
    <property type="molecule type" value="Genomic_DNA"/>
</dbReference>
<dbReference type="PANTHER" id="PTHR12226">
    <property type="entry name" value="MANNOSE-P-DOLICHOL UTILIZATION DEFECT 1 LEC35 -RELATED"/>
    <property type="match status" value="1"/>
</dbReference>
<organism evidence="10">
    <name type="scientific">Capitella teleta</name>
    <name type="common">Polychaete worm</name>
    <dbReference type="NCBI Taxonomy" id="283909"/>
    <lineage>
        <taxon>Eukaryota</taxon>
        <taxon>Metazoa</taxon>
        <taxon>Spiralia</taxon>
        <taxon>Lophotrochozoa</taxon>
        <taxon>Annelida</taxon>
        <taxon>Polychaeta</taxon>
        <taxon>Sedentaria</taxon>
        <taxon>Scolecida</taxon>
        <taxon>Capitellidae</taxon>
        <taxon>Capitella</taxon>
    </lineage>
</organism>
<feature type="transmembrane region" description="Helical" evidence="9">
    <location>
        <begin position="127"/>
        <end position="145"/>
    </location>
</feature>
<accession>R7V1F4</accession>
<dbReference type="AlphaFoldDB" id="R7V1F4"/>
<reference evidence="11" key="3">
    <citation type="submission" date="2015-06" db="UniProtKB">
        <authorList>
            <consortium name="EnsemblMetazoa"/>
        </authorList>
    </citation>
    <scope>IDENTIFICATION</scope>
</reference>
<evidence type="ECO:0000256" key="5">
    <source>
        <dbReference type="ARBA" id="ARBA00022989"/>
    </source>
</evidence>
<proteinExistence type="inferred from homology"/>
<dbReference type="InterPro" id="IPR006603">
    <property type="entry name" value="PQ-loop_rpt"/>
</dbReference>
<dbReference type="GO" id="GO:0009312">
    <property type="term" value="P:oligosaccharide biosynthetic process"/>
    <property type="evidence" value="ECO:0007669"/>
    <property type="project" value="TreeGrafter"/>
</dbReference>
<sequence length="242" mass="26214">MAFLDVVRSLLLVVISPQCFDKFFEEFDFLDGPCLKMTISKCLGYGIILGSLLVKVPQLVKILGAKSAEGISIISTTLELLAVVSTLCYSYSKNYPFSSYGDSVFLLLQTAAIAFLVLFYGGRPAAALAYTAALAASVAVLMSPVAPEQVLWAMQASVLLTVICARSIQAFANFRNGHTGQLSIVTFLLLFFGSLARIFTSIQETGDSTIVANYVASTLCNAMIVAQIFYYWSSTQKKLKKA</sequence>
<feature type="transmembrane region" description="Helical" evidence="9">
    <location>
        <begin position="211"/>
        <end position="232"/>
    </location>
</feature>
<gene>
    <name evidence="10" type="ORF">CAPTEDRAFT_162655</name>
</gene>
<feature type="transmembrane region" description="Helical" evidence="9">
    <location>
        <begin position="151"/>
        <end position="168"/>
    </location>
</feature>
<dbReference type="PANTHER" id="PTHR12226:SF2">
    <property type="entry name" value="MANNOSE-P-DOLICHOL UTILIZATION DEFECT 1 PROTEIN"/>
    <property type="match status" value="1"/>
</dbReference>
<evidence type="ECO:0000313" key="10">
    <source>
        <dbReference type="EMBL" id="ELU12384.1"/>
    </source>
</evidence>